<reference evidence="6 7" key="1">
    <citation type="submission" date="2019-04" db="EMBL/GenBank/DDBJ databases">
        <title>Friends and foes A comparative genomics studyof 23 Aspergillus species from section Flavi.</title>
        <authorList>
            <consortium name="DOE Joint Genome Institute"/>
            <person name="Kjaerbolling I."/>
            <person name="Vesth T."/>
            <person name="Frisvad J.C."/>
            <person name="Nybo J.L."/>
            <person name="Theobald S."/>
            <person name="Kildgaard S."/>
            <person name="Isbrandt T."/>
            <person name="Kuo A."/>
            <person name="Sato A."/>
            <person name="Lyhne E.K."/>
            <person name="Kogle M.E."/>
            <person name="Wiebenga A."/>
            <person name="Kun R.S."/>
            <person name="Lubbers R.J."/>
            <person name="Makela M.R."/>
            <person name="Barry K."/>
            <person name="Chovatia M."/>
            <person name="Clum A."/>
            <person name="Daum C."/>
            <person name="Haridas S."/>
            <person name="He G."/>
            <person name="LaButti K."/>
            <person name="Lipzen A."/>
            <person name="Mondo S."/>
            <person name="Riley R."/>
            <person name="Salamov A."/>
            <person name="Simmons B.A."/>
            <person name="Magnuson J.K."/>
            <person name="Henrissat B."/>
            <person name="Mortensen U.H."/>
            <person name="Larsen T.O."/>
            <person name="Devries R.P."/>
            <person name="Grigoriev I.V."/>
            <person name="Machida M."/>
            <person name="Baker S.E."/>
            <person name="Andersen M.R."/>
        </authorList>
    </citation>
    <scope>NUCLEOTIDE SEQUENCE [LARGE SCALE GENOMIC DNA]</scope>
    <source>
        <strain evidence="6 7">IBT 29228</strain>
    </source>
</reference>
<feature type="transmembrane region" description="Helical" evidence="5">
    <location>
        <begin position="12"/>
        <end position="34"/>
    </location>
</feature>
<keyword evidence="4 5" id="KW-0472">Membrane</keyword>
<dbReference type="InterPro" id="IPR007568">
    <property type="entry name" value="RTA1"/>
</dbReference>
<dbReference type="PANTHER" id="PTHR31465">
    <property type="entry name" value="PROTEIN RTA1-RELATED"/>
    <property type="match status" value="1"/>
</dbReference>
<gene>
    <name evidence="6" type="ORF">BDV26DRAFT_264534</name>
</gene>
<dbReference type="AlphaFoldDB" id="A0A5N7B4K4"/>
<keyword evidence="2 5" id="KW-0812">Transmembrane</keyword>
<evidence type="ECO:0000256" key="4">
    <source>
        <dbReference type="ARBA" id="ARBA00023136"/>
    </source>
</evidence>
<evidence type="ECO:0000256" key="1">
    <source>
        <dbReference type="ARBA" id="ARBA00004141"/>
    </source>
</evidence>
<evidence type="ECO:0000256" key="5">
    <source>
        <dbReference type="SAM" id="Phobius"/>
    </source>
</evidence>
<dbReference type="OrthoDB" id="3358017at2759"/>
<dbReference type="EMBL" id="ML736230">
    <property type="protein sequence ID" value="KAE8377042.1"/>
    <property type="molecule type" value="Genomic_DNA"/>
</dbReference>
<evidence type="ECO:0000256" key="3">
    <source>
        <dbReference type="ARBA" id="ARBA00022989"/>
    </source>
</evidence>
<dbReference type="PANTHER" id="PTHR31465:SF1">
    <property type="entry name" value="PROTEIN RTA1-RELATED"/>
    <property type="match status" value="1"/>
</dbReference>
<evidence type="ECO:0000256" key="2">
    <source>
        <dbReference type="ARBA" id="ARBA00022692"/>
    </source>
</evidence>
<dbReference type="Pfam" id="PF04479">
    <property type="entry name" value="RTA1"/>
    <property type="match status" value="1"/>
</dbReference>
<evidence type="ECO:0000313" key="7">
    <source>
        <dbReference type="Proteomes" id="UP000326198"/>
    </source>
</evidence>
<feature type="transmembrane region" description="Helical" evidence="5">
    <location>
        <begin position="236"/>
        <end position="256"/>
    </location>
</feature>
<feature type="transmembrane region" description="Helical" evidence="5">
    <location>
        <begin position="79"/>
        <end position="99"/>
    </location>
</feature>
<feature type="transmembrane region" description="Helical" evidence="5">
    <location>
        <begin position="46"/>
        <end position="67"/>
    </location>
</feature>
<sequence length="284" mass="31916">MGDSNSNDFQYYRYHPSIGAAVLFVILFIAATGIHTYQLVRTRTWYFIPFVIGGYFQWVGYIGRAISGHESPNFSMGPYIQQTLLLLISPTLFAASIYMELGRIIRLTDGEEHSLVRTKWLTLTFVLGDVISFLMQGWGGGVMSDDSGDSLEKGEHIIIGGLAVQLIFFILFVITSVKFHLSIREHPTPRSQQPDIAWEKHIYALYGSSLLILVRSVFRLVEYAQGNAGYLVSHEVFLYIFDGLLMLATMVVFVWIHPSEVNALLKGGQGAKAVRRVYSVYSLA</sequence>
<name>A0A5N7B4K4_9EURO</name>
<evidence type="ECO:0000313" key="6">
    <source>
        <dbReference type="EMBL" id="KAE8377042.1"/>
    </source>
</evidence>
<dbReference type="GO" id="GO:0016020">
    <property type="term" value="C:membrane"/>
    <property type="evidence" value="ECO:0007669"/>
    <property type="project" value="UniProtKB-SubCell"/>
</dbReference>
<accession>A0A5N7B4K4</accession>
<feature type="transmembrane region" description="Helical" evidence="5">
    <location>
        <begin position="120"/>
        <end position="138"/>
    </location>
</feature>
<dbReference type="Proteomes" id="UP000326198">
    <property type="component" value="Unassembled WGS sequence"/>
</dbReference>
<keyword evidence="3 5" id="KW-1133">Transmembrane helix</keyword>
<protein>
    <submittedName>
        <fullName evidence="6">RTA1 like protein-domain-containing protein</fullName>
    </submittedName>
</protein>
<feature type="transmembrane region" description="Helical" evidence="5">
    <location>
        <begin position="158"/>
        <end position="181"/>
    </location>
</feature>
<comment type="subcellular location">
    <subcellularLocation>
        <location evidence="1">Membrane</location>
        <topology evidence="1">Multi-pass membrane protein</topology>
    </subcellularLocation>
</comment>
<organism evidence="6 7">
    <name type="scientific">Aspergillus bertholletiae</name>
    <dbReference type="NCBI Taxonomy" id="1226010"/>
    <lineage>
        <taxon>Eukaryota</taxon>
        <taxon>Fungi</taxon>
        <taxon>Dikarya</taxon>
        <taxon>Ascomycota</taxon>
        <taxon>Pezizomycotina</taxon>
        <taxon>Eurotiomycetes</taxon>
        <taxon>Eurotiomycetidae</taxon>
        <taxon>Eurotiales</taxon>
        <taxon>Aspergillaceae</taxon>
        <taxon>Aspergillus</taxon>
        <taxon>Aspergillus subgen. Circumdati</taxon>
    </lineage>
</organism>
<proteinExistence type="predicted"/>
<keyword evidence="7" id="KW-1185">Reference proteome</keyword>